<feature type="compositionally biased region" description="Low complexity" evidence="1">
    <location>
        <begin position="254"/>
        <end position="265"/>
    </location>
</feature>
<reference evidence="3" key="1">
    <citation type="journal article" date="2016" name="Nat. Commun.">
        <title>The Gonium pectorale genome demonstrates co-option of cell cycle regulation during the evolution of multicellularity.</title>
        <authorList>
            <person name="Hanschen E.R."/>
            <person name="Marriage T.N."/>
            <person name="Ferris P.J."/>
            <person name="Hamaji T."/>
            <person name="Toyoda A."/>
            <person name="Fujiyama A."/>
            <person name="Neme R."/>
            <person name="Noguchi H."/>
            <person name="Minakuchi Y."/>
            <person name="Suzuki M."/>
            <person name="Kawai-Toyooka H."/>
            <person name="Smith D.R."/>
            <person name="Sparks H."/>
            <person name="Anderson J."/>
            <person name="Bakaric R."/>
            <person name="Luria V."/>
            <person name="Karger A."/>
            <person name="Kirschner M.W."/>
            <person name="Durand P.M."/>
            <person name="Michod R.E."/>
            <person name="Nozaki H."/>
            <person name="Olson B.J."/>
        </authorList>
    </citation>
    <scope>NUCLEOTIDE SEQUENCE [LARGE SCALE GENOMIC DNA]</scope>
    <source>
        <strain evidence="3">NIES-2863</strain>
    </source>
</reference>
<feature type="region of interest" description="Disordered" evidence="1">
    <location>
        <begin position="526"/>
        <end position="552"/>
    </location>
</feature>
<feature type="compositionally biased region" description="Low complexity" evidence="1">
    <location>
        <begin position="424"/>
        <end position="442"/>
    </location>
</feature>
<dbReference type="Proteomes" id="UP000075714">
    <property type="component" value="Unassembled WGS sequence"/>
</dbReference>
<feature type="compositionally biased region" description="Gly residues" evidence="1">
    <location>
        <begin position="763"/>
        <end position="777"/>
    </location>
</feature>
<feature type="region of interest" description="Disordered" evidence="1">
    <location>
        <begin position="86"/>
        <end position="364"/>
    </location>
</feature>
<feature type="compositionally biased region" description="Basic residues" evidence="1">
    <location>
        <begin position="129"/>
        <end position="145"/>
    </location>
</feature>
<gene>
    <name evidence="2" type="ORF">GPECTOR_92g605</name>
</gene>
<evidence type="ECO:0000313" key="3">
    <source>
        <dbReference type="Proteomes" id="UP000075714"/>
    </source>
</evidence>
<feature type="compositionally biased region" description="Low complexity" evidence="1">
    <location>
        <begin position="530"/>
        <end position="545"/>
    </location>
</feature>
<feature type="compositionally biased region" description="Low complexity" evidence="1">
    <location>
        <begin position="642"/>
        <end position="652"/>
    </location>
</feature>
<name>A0A150G0K4_GONPE</name>
<feature type="region of interest" description="Disordered" evidence="1">
    <location>
        <begin position="762"/>
        <end position="793"/>
    </location>
</feature>
<evidence type="ECO:0000313" key="2">
    <source>
        <dbReference type="EMBL" id="KXZ43382.1"/>
    </source>
</evidence>
<feature type="compositionally biased region" description="Basic and acidic residues" evidence="1">
    <location>
        <begin position="407"/>
        <end position="420"/>
    </location>
</feature>
<feature type="compositionally biased region" description="Pro residues" evidence="1">
    <location>
        <begin position="280"/>
        <end position="296"/>
    </location>
</feature>
<organism evidence="2 3">
    <name type="scientific">Gonium pectorale</name>
    <name type="common">Green alga</name>
    <dbReference type="NCBI Taxonomy" id="33097"/>
    <lineage>
        <taxon>Eukaryota</taxon>
        <taxon>Viridiplantae</taxon>
        <taxon>Chlorophyta</taxon>
        <taxon>core chlorophytes</taxon>
        <taxon>Chlorophyceae</taxon>
        <taxon>CS clade</taxon>
        <taxon>Chlamydomonadales</taxon>
        <taxon>Volvocaceae</taxon>
        <taxon>Gonium</taxon>
    </lineage>
</organism>
<sequence length="793" mass="80609">MALQGGRSSTGGGGGDLRRSTGGGLRFSAGGAPRRATGGGSGGGDAEMLMSGKLDSFIEGGDIAEFIMQPVVDWQVPTDLAADLADNEWQPSSGGAGAGAAAAAHPPVHDPGHDGLHWAASPASASNHPHCHPHPQPQHQHHHAPHNPFNSLLGPSPPSQHGGGGGPQPHPSSSPSELFDPRGLPGAADPCTPQEHHHLGGPMSPATMQLHEGLELHHPPLPPSFTAQPLQPPNNDLHAMPQPFLDMQRQNQISTSPSAAAAAPPLLNPYGSPAAFNSLPEPPQPSQHEPPPPPPRLYSHSSAHFPLSPVAHQQQHHPHQHAPPQMMPPLRHAVSAGSPFGLGLGHSPSGNGLEPQRPPLMQPAPAPQLQLVQQMMQQPFLQQAAPSQHQQTQSPQQLLMAPGPSTGRHEPAAGAGEREQSLQPRESSSELLGLSRPPQQHHQQQHPREMEIPGAAAPEASSGGGAPVAPPQCDGFAAGQPLPPLPPGFIMPGRPLGPAAQRPMQSRAAAMYGGVPPMYVTASAPPPASAGPAPDALAPAPSAASEGDSEALSPATVPFRRVHAAYGTAVPQHAAYMMGMRAAAYYGVAPGRQPPPGLPGIPVARRLAHFPVPPYPGYPLPPPHAFPGHPGGGPAMRPPGPDDAGMGRPTVTSGGGGGDRPSPAGRPLAPPPQAIYVHRGVPAWGAPPPMHWPPPPHYPGYAPMAMGPHMHPHAHAHAVPMPMPRLAQPGGGGGGGVAGPQASVQLLPSLAAAMEAGDLAAGPGSGGGGGNVSGGGAPQPSADGCGGMGPEFV</sequence>
<dbReference type="AlphaFoldDB" id="A0A150G0K4"/>
<feature type="region of interest" description="Disordered" evidence="1">
    <location>
        <begin position="621"/>
        <end position="673"/>
    </location>
</feature>
<keyword evidence="3" id="KW-1185">Reference proteome</keyword>
<feature type="compositionally biased region" description="Low complexity" evidence="1">
    <location>
        <begin position="119"/>
        <end position="128"/>
    </location>
</feature>
<accession>A0A150G0K4</accession>
<comment type="caution">
    <text evidence="2">The sequence shown here is derived from an EMBL/GenBank/DDBJ whole genome shotgun (WGS) entry which is preliminary data.</text>
</comment>
<evidence type="ECO:0000256" key="1">
    <source>
        <dbReference type="SAM" id="MobiDB-lite"/>
    </source>
</evidence>
<feature type="compositionally biased region" description="Gly residues" evidence="1">
    <location>
        <begin position="784"/>
        <end position="793"/>
    </location>
</feature>
<feature type="compositionally biased region" description="Gly residues" evidence="1">
    <location>
        <begin position="8"/>
        <end position="25"/>
    </location>
</feature>
<feature type="compositionally biased region" description="Low complexity" evidence="1">
    <location>
        <begin position="380"/>
        <end position="397"/>
    </location>
</feature>
<dbReference type="EMBL" id="LSYV01000093">
    <property type="protein sequence ID" value="KXZ43382.1"/>
    <property type="molecule type" value="Genomic_DNA"/>
</dbReference>
<feature type="region of interest" description="Disordered" evidence="1">
    <location>
        <begin position="380"/>
        <end position="503"/>
    </location>
</feature>
<proteinExistence type="predicted"/>
<feature type="compositionally biased region" description="Low complexity" evidence="1">
    <location>
        <begin position="26"/>
        <end position="36"/>
    </location>
</feature>
<protein>
    <submittedName>
        <fullName evidence="2">Uncharacterized protein</fullName>
    </submittedName>
</protein>
<feature type="compositionally biased region" description="Basic and acidic residues" evidence="1">
    <location>
        <begin position="107"/>
        <end position="116"/>
    </location>
</feature>
<feature type="region of interest" description="Disordered" evidence="1">
    <location>
        <begin position="1"/>
        <end position="44"/>
    </location>
</feature>